<keyword evidence="3" id="KW-1185">Reference proteome</keyword>
<evidence type="ECO:0000313" key="2">
    <source>
        <dbReference type="EMBL" id="KAJ9601961.1"/>
    </source>
</evidence>
<protein>
    <submittedName>
        <fullName evidence="2">Uncharacterized protein</fullName>
    </submittedName>
</protein>
<evidence type="ECO:0000256" key="1">
    <source>
        <dbReference type="SAM" id="MobiDB-lite"/>
    </source>
</evidence>
<feature type="region of interest" description="Disordered" evidence="1">
    <location>
        <begin position="41"/>
        <end position="70"/>
    </location>
</feature>
<name>A0AA38WVZ3_9EURO</name>
<dbReference type="Proteomes" id="UP001172673">
    <property type="component" value="Unassembled WGS sequence"/>
</dbReference>
<comment type="caution">
    <text evidence="2">The sequence shown here is derived from an EMBL/GenBank/DDBJ whole genome shotgun (WGS) entry which is preliminary data.</text>
</comment>
<reference evidence="2" key="1">
    <citation type="submission" date="2022-10" db="EMBL/GenBank/DDBJ databases">
        <title>Culturing micro-colonial fungi from biological soil crusts in the Mojave desert and describing Neophaeococcomyces mojavensis, and introducing the new genera and species Taxawa tesnikishii.</title>
        <authorList>
            <person name="Kurbessoian T."/>
            <person name="Stajich J.E."/>
        </authorList>
    </citation>
    <scope>NUCLEOTIDE SEQUENCE</scope>
    <source>
        <strain evidence="2">TK_41</strain>
    </source>
</reference>
<gene>
    <name evidence="2" type="ORF">H2200_013520</name>
</gene>
<dbReference type="AlphaFoldDB" id="A0AA38WVZ3"/>
<sequence length="70" mass="7479">MCFRDDHDPSPPPRPADGRYDAKYVQALEQYADQQELRKAKQKKRRRNNGMIAAVSASAGASAGGGGGGC</sequence>
<organism evidence="2 3">
    <name type="scientific">Cladophialophora chaetospira</name>
    <dbReference type="NCBI Taxonomy" id="386627"/>
    <lineage>
        <taxon>Eukaryota</taxon>
        <taxon>Fungi</taxon>
        <taxon>Dikarya</taxon>
        <taxon>Ascomycota</taxon>
        <taxon>Pezizomycotina</taxon>
        <taxon>Eurotiomycetes</taxon>
        <taxon>Chaetothyriomycetidae</taxon>
        <taxon>Chaetothyriales</taxon>
        <taxon>Herpotrichiellaceae</taxon>
        <taxon>Cladophialophora</taxon>
    </lineage>
</organism>
<proteinExistence type="predicted"/>
<dbReference type="EMBL" id="JAPDRK010000030">
    <property type="protein sequence ID" value="KAJ9601961.1"/>
    <property type="molecule type" value="Genomic_DNA"/>
</dbReference>
<accession>A0AA38WVZ3</accession>
<evidence type="ECO:0000313" key="3">
    <source>
        <dbReference type="Proteomes" id="UP001172673"/>
    </source>
</evidence>